<feature type="compositionally biased region" description="Basic and acidic residues" evidence="1">
    <location>
        <begin position="413"/>
        <end position="422"/>
    </location>
</feature>
<dbReference type="GO" id="GO:0000724">
    <property type="term" value="P:double-strand break repair via homologous recombination"/>
    <property type="evidence" value="ECO:0007669"/>
    <property type="project" value="TreeGrafter"/>
</dbReference>
<proteinExistence type="predicted"/>
<feature type="region of interest" description="Disordered" evidence="1">
    <location>
        <begin position="1069"/>
        <end position="1135"/>
    </location>
</feature>
<feature type="compositionally biased region" description="Basic and acidic residues" evidence="1">
    <location>
        <begin position="387"/>
        <end position="399"/>
    </location>
</feature>
<feature type="compositionally biased region" description="Basic and acidic residues" evidence="1">
    <location>
        <begin position="907"/>
        <end position="920"/>
    </location>
</feature>
<dbReference type="EMBL" id="QWIQ01000036">
    <property type="protein sequence ID" value="RMZ14209.1"/>
    <property type="molecule type" value="Genomic_DNA"/>
</dbReference>
<feature type="region of interest" description="Disordered" evidence="1">
    <location>
        <begin position="492"/>
        <end position="628"/>
    </location>
</feature>
<dbReference type="GO" id="GO:0031297">
    <property type="term" value="P:replication fork processing"/>
    <property type="evidence" value="ECO:0007669"/>
    <property type="project" value="InterPro"/>
</dbReference>
<feature type="compositionally biased region" description="Polar residues" evidence="1">
    <location>
        <begin position="174"/>
        <end position="184"/>
    </location>
</feature>
<sequence>MPRFLKALAGFFGGLLKAEGVRSLNVELGCCLVLLCATTKEREARASASGLLVGLKERMLTIPPEKDRGEVEDSDEDEELSLGNESQSPQKSSKWPRLEGERGEDEGQSGNLDVEKGDGRSPEVRTNERLPGQYGQEAEESWLQPRTATTYSRRVRAVQVTLPKAALAARSEEASNLSHASPTHSPEAENAKADRQDPGGNLICSQRSENEDQRKVVGGQNEISHAHQNSRDNAEDLSREGPSIDRALDPTRNPPTYSEDATRETQQLDAGEIRKNANLGGESLTNLSGSLPSVSQILERNRETTPTKQNEILSASSSPLSEREVSPPPGFVLPLADRATSISASQRPGPDKRPGDDDGVDDMELAQALQHPETAVAARRSLRTRKEKQLHPYEYEKAIYQRQMRQRGYKPIRFAEHDERTRQNTQDRPYSDDESASQLQEAERSSSPTQPSSQPLDHDYSQRINDQVAANSDDELPHIDAVISRRGLDVVRHGHKRRKLAHKTTGQRQDQYQQDEYSIPPSPPPTSSGSHHREKPVFRLPQSRLPGSLPTPDVSSEVRPSHRNASGADSQSDEDWPRTSHTPARTRLPRRSQAIDISSDSSDSDQSSEPDVEEKSEEDPRRFTKARKRIRGVLPASWLKIDFKAQQTREIPSPERRHRSASASPPPSTRPQKGVAQRVATTSTNSARRGPIVISDNEQDSDVESISAAELQHQRSNPTIDHYSREEDASAGFEPMEVDWVDPMLTNPSRRERTSKSGKKRQPRIRDAFAKPGPTRNGFTEERAGYRRSGQKSQKRQTAAVNKSNRRARPSAPSLSILDAPSPPSAKDRPLPQFMRLAKRQASRQPSRACHLPNAKIIRLATHEDTEFASATLRAWREGSIVPRTQLNRISLPVTEPAPDIIGDDSETPHETIQDSREPLDPLDPNALLPDSPSKKDHQRKGVSRRPIYVQKTGLRQARLPTIVRPVPRKDDKQNAGEALETREEDRRTRPQRRQRPPMLGPHVRNAQLETEANEFAQDHRVAAFERRVSHLTATAAARVNPAAKRNVQLERFLDRTPDPTVYFQSREHAENASKNGLDLPQPHHSKQKLASRPKKRQARQINVESRRYRQPSEPLPDPIVTPDDASDLPSHHGPTLKGLRPFGIKYAIDFDIHPVPLGTYFHENTFIGSGDFAAALKTYQRDLAVRTGRMRIYVNEDVLEWGDWTEEVASGLASIPSAVGEAISTLDGITNDLERQEQTLLVTSNVDHMLRSVIRYFSKCLVLLDPIDRRSCVQQLQRFCEELCELTLAEAKSSSACGGLNLRCISYATAIATQLLQISGDEVIPPEMRRQSQRLFGQVTKRLAASIIPHDLGALREAYEELQQSSKRETGIQEDTGPISRLVILRYCLELSRQPDFSFWSLVSKDIADDGMEAEDVNCMERSWCNIFTLLPILSIDETGLARPRSSLQDCPQDWTLVCRMMKQTLSLYSSTVALRGSSINDYVRAVFTRCYTLVSRWGWWRCESVLGIIYDFFAGRGLAQLEHEQSFGSPRFLGELPCRPSVEVEEGDTAFHVFLKTIVSSLHGMRKAGIYNDKKIGGVAWRFIPNHGRVYRRDADVKQTDLDALRNHLDLLCTLYYATPPGQRLRLDLVRDLVDHATSHREACRLSVRAWTKLASFQASTDESQQSLFAFVDWYQRILRTTMSQFRLAKTEAENDFAIAIAQGAVGLTDHDLTTTIATNQRHITATLVDALAGFKRTLVASKNLQTAAMLMDTCQFWSVLSPFDPNERRLLPALDEALDIFRVALEWHCKSMADQRSQQSSEESQDYGDSEALDEVAATDAAIACDKRDIIELLDAPLSSLLSNVVGAEQPVDDNLLTRLVNLWVQFASESVHSGRKTWNSYLDGYSSHSWYQLRDTEHRRKLTPYFLGLVIGNEGAAGHDVRTAVLRSWFVSLVEREASLKYQHLLTAALLNYLEGEPLLENLPFSKDSRTHQFGPTLHDFRQRRLSLISSLLSNMRQRYHATRSFQTMDHQEIRQSYAQLLKDLMHAMKSNYQDLQSSSDTSIANPTVTGNYVEFVQHVVSFLQQYTVDICRVDSFFTDSSAFPLPATDPTYVVGRLKSYQPRLADSRARKQLATFVLVVSERAVVDCQQKYLVDQLCSAMHGEYVGGDSSSPGLRNVLLTAVFPAFLRSALSSACAWMLSLPALQATSYALGEMFYYIQMENDASVENYLGIIASALSSLQQPLSAVFENPGLLRLSHVHAVLSQVFGCSRIPLTAIDLLGRTGADVSSVRLELDAIRSRGTEIHAYLSGLQRNLRDPVDHMLPRHAPWRDTMDFSQYELEHALKERWQASDGRYWVRWGSTFREVVVPLGDEEEESEGLLASIDRYDGAFGAIVQGLSRMRVVTRPESCSLGAVMV</sequence>
<evidence type="ECO:0000313" key="3">
    <source>
        <dbReference type="Proteomes" id="UP000281468"/>
    </source>
</evidence>
<feature type="compositionally biased region" description="Polar residues" evidence="1">
    <location>
        <begin position="283"/>
        <end position="298"/>
    </location>
</feature>
<feature type="region of interest" description="Disordered" evidence="1">
    <location>
        <begin position="167"/>
        <end position="477"/>
    </location>
</feature>
<organism evidence="2 3">
    <name type="scientific">Hortaea werneckii</name>
    <name type="common">Black yeast</name>
    <name type="synonym">Cladosporium werneckii</name>
    <dbReference type="NCBI Taxonomy" id="91943"/>
    <lineage>
        <taxon>Eukaryota</taxon>
        <taxon>Fungi</taxon>
        <taxon>Dikarya</taxon>
        <taxon>Ascomycota</taxon>
        <taxon>Pezizomycotina</taxon>
        <taxon>Dothideomycetes</taxon>
        <taxon>Dothideomycetidae</taxon>
        <taxon>Mycosphaerellales</taxon>
        <taxon>Teratosphaeriaceae</taxon>
        <taxon>Hortaea</taxon>
    </lineage>
</organism>
<name>A0A3M7HLU1_HORWE</name>
<evidence type="ECO:0000313" key="2">
    <source>
        <dbReference type="EMBL" id="RMZ14209.1"/>
    </source>
</evidence>
<feature type="compositionally biased region" description="Basic residues" evidence="1">
    <location>
        <begin position="493"/>
        <end position="502"/>
    </location>
</feature>
<dbReference type="VEuPathDB" id="FungiDB:BTJ68_05549"/>
<dbReference type="Pfam" id="PF09462">
    <property type="entry name" value="Mus7"/>
    <property type="match status" value="1"/>
</dbReference>
<feature type="compositionally biased region" description="Low complexity" evidence="1">
    <location>
        <begin position="445"/>
        <end position="455"/>
    </location>
</feature>
<gene>
    <name evidence="2" type="ORF">D0862_02062</name>
</gene>
<feature type="region of interest" description="Disordered" evidence="1">
    <location>
        <begin position="645"/>
        <end position="830"/>
    </location>
</feature>
<dbReference type="PANTHER" id="PTHR28122:SF1">
    <property type="entry name" value="E3 UBIQUITIN-PROTEIN LIGASE SUBSTRATE RECEPTOR MMS22"/>
    <property type="match status" value="1"/>
</dbReference>
<feature type="region of interest" description="Disordered" evidence="1">
    <location>
        <begin position="63"/>
        <end position="154"/>
    </location>
</feature>
<dbReference type="GO" id="GO:0035361">
    <property type="term" value="C:Cul8-RING ubiquitin ligase complex"/>
    <property type="evidence" value="ECO:0007669"/>
    <property type="project" value="TreeGrafter"/>
</dbReference>
<feature type="region of interest" description="Disordered" evidence="1">
    <location>
        <begin position="892"/>
        <end position="1002"/>
    </location>
</feature>
<feature type="compositionally biased region" description="Basic residues" evidence="1">
    <location>
        <begin position="1084"/>
        <end position="1099"/>
    </location>
</feature>
<comment type="caution">
    <text evidence="2">The sequence shown here is derived from an EMBL/GenBank/DDBJ whole genome shotgun (WGS) entry which is preliminary data.</text>
</comment>
<feature type="compositionally biased region" description="Basic and acidic residues" evidence="1">
    <location>
        <begin position="968"/>
        <end position="989"/>
    </location>
</feature>
<accession>A0A3M7HLU1</accession>
<feature type="compositionally biased region" description="Acidic residues" evidence="1">
    <location>
        <begin position="602"/>
        <end position="617"/>
    </location>
</feature>
<dbReference type="GO" id="GO:0005634">
    <property type="term" value="C:nucleus"/>
    <property type="evidence" value="ECO:0007669"/>
    <property type="project" value="InterPro"/>
</dbReference>
<feature type="compositionally biased region" description="Basic and acidic residues" evidence="1">
    <location>
        <begin position="113"/>
        <end position="128"/>
    </location>
</feature>
<feature type="compositionally biased region" description="Polar residues" evidence="1">
    <location>
        <begin position="504"/>
        <end position="516"/>
    </location>
</feature>
<feature type="compositionally biased region" description="Basic and acidic residues" evidence="1">
    <location>
        <begin position="186"/>
        <end position="197"/>
    </location>
</feature>
<feature type="compositionally biased region" description="Low complexity" evidence="1">
    <location>
        <begin position="592"/>
        <end position="601"/>
    </location>
</feature>
<dbReference type="InterPro" id="IPR019021">
    <property type="entry name" value="Mms22"/>
</dbReference>
<feature type="compositionally biased region" description="Basic and acidic residues" evidence="1">
    <location>
        <begin position="229"/>
        <end position="249"/>
    </location>
</feature>
<reference evidence="2 3" key="1">
    <citation type="journal article" date="2018" name="BMC Genomics">
        <title>Genomic evidence for intraspecific hybridization in a clonal and extremely halotolerant yeast.</title>
        <authorList>
            <person name="Gostincar C."/>
            <person name="Stajich J.E."/>
            <person name="Zupancic J."/>
            <person name="Zalar P."/>
            <person name="Gunde-Cimerman N."/>
        </authorList>
    </citation>
    <scope>NUCLEOTIDE SEQUENCE [LARGE SCALE GENOMIC DNA]</scope>
    <source>
        <strain evidence="2 3">EXF-171</strain>
    </source>
</reference>
<protein>
    <submittedName>
        <fullName evidence="2">Uncharacterized protein</fullName>
    </submittedName>
</protein>
<feature type="compositionally biased region" description="Polar residues" evidence="1">
    <location>
        <begin position="306"/>
        <end position="320"/>
    </location>
</feature>
<dbReference type="Proteomes" id="UP000281468">
    <property type="component" value="Unassembled WGS sequence"/>
</dbReference>
<evidence type="ECO:0000256" key="1">
    <source>
        <dbReference type="SAM" id="MobiDB-lite"/>
    </source>
</evidence>
<dbReference type="PANTHER" id="PTHR28122">
    <property type="entry name" value="E3 UBIQUITIN-PROTEIN LIGASE SUBSTRATE RECEPTOR MMS22"/>
    <property type="match status" value="1"/>
</dbReference>